<dbReference type="Gene3D" id="3.60.21.10">
    <property type="match status" value="1"/>
</dbReference>
<evidence type="ECO:0000313" key="3">
    <source>
        <dbReference type="EMBL" id="UWX05447.1"/>
    </source>
</evidence>
<evidence type="ECO:0000256" key="1">
    <source>
        <dbReference type="ARBA" id="ARBA00022801"/>
    </source>
</evidence>
<organism evidence="3 4">
    <name type="scientific">Taurinivorans muris</name>
    <dbReference type="NCBI Taxonomy" id="2787751"/>
    <lineage>
        <taxon>Bacteria</taxon>
        <taxon>Pseudomonadati</taxon>
        <taxon>Thermodesulfobacteriota</taxon>
        <taxon>Desulfovibrionia</taxon>
        <taxon>Desulfovibrionales</taxon>
        <taxon>Desulfovibrionaceae</taxon>
        <taxon>Taurinivorans</taxon>
    </lineage>
</organism>
<dbReference type="EMBL" id="CP065938">
    <property type="protein sequence ID" value="UWX05447.1"/>
    <property type="molecule type" value="Genomic_DNA"/>
</dbReference>
<protein>
    <submittedName>
        <fullName evidence="3">DNA repair exonuclease</fullName>
    </submittedName>
</protein>
<accession>A0ABY5XZX0</accession>
<evidence type="ECO:0000313" key="4">
    <source>
        <dbReference type="Proteomes" id="UP001058120"/>
    </source>
</evidence>
<dbReference type="Pfam" id="PF00149">
    <property type="entry name" value="Metallophos"/>
    <property type="match status" value="1"/>
</dbReference>
<dbReference type="InterPro" id="IPR004843">
    <property type="entry name" value="Calcineurin-like_PHP"/>
</dbReference>
<keyword evidence="3" id="KW-0540">Nuclease</keyword>
<dbReference type="InterPro" id="IPR050535">
    <property type="entry name" value="DNA_Repair-Maintenance_Comp"/>
</dbReference>
<keyword evidence="1" id="KW-0378">Hydrolase</keyword>
<dbReference type="GO" id="GO:0004527">
    <property type="term" value="F:exonuclease activity"/>
    <property type="evidence" value="ECO:0007669"/>
    <property type="project" value="UniProtKB-KW"/>
</dbReference>
<dbReference type="RefSeq" id="WP_334315024.1">
    <property type="nucleotide sequence ID" value="NZ_CP065938.1"/>
</dbReference>
<dbReference type="InterPro" id="IPR041796">
    <property type="entry name" value="Mre11_N"/>
</dbReference>
<keyword evidence="4" id="KW-1185">Reference proteome</keyword>
<gene>
    <name evidence="3" type="ORF">JBF11_08340</name>
</gene>
<feature type="domain" description="Calcineurin-like phosphoesterase" evidence="2">
    <location>
        <begin position="5"/>
        <end position="217"/>
    </location>
</feature>
<dbReference type="PANTHER" id="PTHR30337">
    <property type="entry name" value="COMPONENT OF ATP-DEPENDENT DSDNA EXONUCLEASE"/>
    <property type="match status" value="1"/>
</dbReference>
<dbReference type="InterPro" id="IPR029052">
    <property type="entry name" value="Metallo-depent_PP-like"/>
</dbReference>
<reference evidence="3" key="1">
    <citation type="submission" date="2020-12" db="EMBL/GenBank/DDBJ databases">
        <title>Taurinivorans muris gen. nov., sp. nov., fundamental and realized metabolic niche of a ubiquitous sulfidogenic bacterium in the murine intestine.</title>
        <authorList>
            <person name="Ye H."/>
            <person name="Hanson B.T."/>
            <person name="Loy A."/>
        </authorList>
    </citation>
    <scope>NUCLEOTIDE SEQUENCE</scope>
    <source>
        <strain evidence="3">LT0009</strain>
    </source>
</reference>
<dbReference type="CDD" id="cd00840">
    <property type="entry name" value="MPP_Mre11_N"/>
    <property type="match status" value="1"/>
</dbReference>
<keyword evidence="3" id="KW-0269">Exonuclease</keyword>
<dbReference type="Proteomes" id="UP001058120">
    <property type="component" value="Chromosome"/>
</dbReference>
<dbReference type="SUPFAM" id="SSF56300">
    <property type="entry name" value="Metallo-dependent phosphatases"/>
    <property type="match status" value="1"/>
</dbReference>
<name>A0ABY5XZX0_9BACT</name>
<proteinExistence type="predicted"/>
<evidence type="ECO:0000259" key="2">
    <source>
        <dbReference type="Pfam" id="PF00149"/>
    </source>
</evidence>
<dbReference type="PANTHER" id="PTHR30337:SF7">
    <property type="entry name" value="PHOSPHOESTERASE"/>
    <property type="match status" value="1"/>
</dbReference>
<sequence>MQQLSFIHVSDLHLDNFPPVKQENDEMAIRLHDAPYGALKNLLELCRQKSPQFIVYSGDIHEHGLLSLEARFCLTDFFNELKTLDIPFYYACGNHDHLGQNDSFFQNFENVFRFSENWSYFPYPPSKKEDTENETDRCAPLCSIYGVSHSTRKELKNFLKDFSCDAAAPFNIGVLHATVSSSDKIKNTDKHVVALCREKDFNSFPIDYWALGHIHEPAVIQESPFLAYAGAMQATRMSETGARGATLVTAEHFENKTEQKIHTEFFPLAPLETYSLSLTLAMDEELENTGQCLEYFLYAFKKEYAKFEKNPLCRTRIFNLYLEGQHDLYEELQEEGFIQNLKSKLEEIETDAKIFIKKIKCLIRPRFGYENAHKRDDLLGEVFRLLETLRQDPETFESILRKLDNDFKIKNEIELGFFAHGDKRSKKQLEKYRKTLLKACENICVNVLEPK</sequence>